<comment type="caution">
    <text evidence="4">The sequence shown here is derived from an EMBL/GenBank/DDBJ whole genome shotgun (WGS) entry which is preliminary data.</text>
</comment>
<evidence type="ECO:0000313" key="5">
    <source>
        <dbReference type="Proteomes" id="UP000584405"/>
    </source>
</evidence>
<dbReference type="EMBL" id="JACDRT010000003">
    <property type="protein sequence ID" value="MBA0158156.1"/>
    <property type="molecule type" value="Genomic_DNA"/>
</dbReference>
<dbReference type="Gene3D" id="2.60.120.200">
    <property type="match status" value="1"/>
</dbReference>
<dbReference type="InterPro" id="IPR056823">
    <property type="entry name" value="TEN-like_YD-shell"/>
</dbReference>
<feature type="domain" description="Fibronectin type-III" evidence="3">
    <location>
        <begin position="569"/>
        <end position="667"/>
    </location>
</feature>
<dbReference type="SUPFAM" id="SSF49265">
    <property type="entry name" value="Fibronectin type III"/>
    <property type="match status" value="1"/>
</dbReference>
<dbReference type="PROSITE" id="PS50853">
    <property type="entry name" value="FN3"/>
    <property type="match status" value="2"/>
</dbReference>
<feature type="compositionally biased region" description="Low complexity" evidence="2">
    <location>
        <begin position="2109"/>
        <end position="2125"/>
    </location>
</feature>
<dbReference type="Proteomes" id="UP000584405">
    <property type="component" value="Unassembled WGS sequence"/>
</dbReference>
<evidence type="ECO:0000313" key="4">
    <source>
        <dbReference type="EMBL" id="MBA0158156.1"/>
    </source>
</evidence>
<dbReference type="PANTHER" id="PTHR32305:SF15">
    <property type="entry name" value="PROTEIN RHSA-RELATED"/>
    <property type="match status" value="1"/>
</dbReference>
<dbReference type="InterPro" id="IPR003961">
    <property type="entry name" value="FN3_dom"/>
</dbReference>
<dbReference type="Pfam" id="PF13385">
    <property type="entry name" value="Laminin_G_3"/>
    <property type="match status" value="1"/>
</dbReference>
<accession>A0AAW3RMT3</accession>
<evidence type="ECO:0000259" key="3">
    <source>
        <dbReference type="PROSITE" id="PS50853"/>
    </source>
</evidence>
<reference evidence="4 5" key="1">
    <citation type="submission" date="2020-07" db="EMBL/GenBank/DDBJ databases">
        <title>Updated taxonomy of Pectobacterium genus in the CIRM-CFBP bacterial collection: when new species reveal old endemic population.</title>
        <authorList>
            <person name="Pedron J."/>
            <person name="Barny M.A."/>
            <person name="Portier P."/>
        </authorList>
    </citation>
    <scope>NUCLEOTIDE SEQUENCE [LARGE SCALE GENOMIC DNA]</scope>
    <source>
        <strain evidence="4 5">CFBP5669</strain>
    </source>
</reference>
<evidence type="ECO:0000256" key="1">
    <source>
        <dbReference type="ARBA" id="ARBA00022737"/>
    </source>
</evidence>
<dbReference type="InterPro" id="IPR050708">
    <property type="entry name" value="T6SS_VgrG/RHS"/>
</dbReference>
<dbReference type="InterPro" id="IPR006530">
    <property type="entry name" value="YD"/>
</dbReference>
<proteinExistence type="predicted"/>
<dbReference type="RefSeq" id="WP_180789988.1">
    <property type="nucleotide sequence ID" value="NZ_CAKLIO010000020.1"/>
</dbReference>
<feature type="compositionally biased region" description="Polar residues" evidence="2">
    <location>
        <begin position="2092"/>
        <end position="2102"/>
    </location>
</feature>
<feature type="region of interest" description="Disordered" evidence="2">
    <location>
        <begin position="2068"/>
        <end position="2125"/>
    </location>
</feature>
<evidence type="ECO:0000256" key="2">
    <source>
        <dbReference type="SAM" id="MobiDB-lite"/>
    </source>
</evidence>
<dbReference type="PANTHER" id="PTHR32305">
    <property type="match status" value="1"/>
</dbReference>
<feature type="region of interest" description="Disordered" evidence="2">
    <location>
        <begin position="660"/>
        <end position="682"/>
    </location>
</feature>
<dbReference type="CDD" id="cd00063">
    <property type="entry name" value="FN3"/>
    <property type="match status" value="1"/>
</dbReference>
<dbReference type="Pfam" id="PF25023">
    <property type="entry name" value="TEN_YD-shell"/>
    <property type="match status" value="2"/>
</dbReference>
<dbReference type="NCBIfam" id="TIGR03696">
    <property type="entry name" value="Rhs_assc_core"/>
    <property type="match status" value="1"/>
</dbReference>
<dbReference type="NCBIfam" id="TIGR01643">
    <property type="entry name" value="YD_repeat_2x"/>
    <property type="match status" value="1"/>
</dbReference>
<protein>
    <recommendedName>
        <fullName evidence="3">Fibronectin type-III domain-containing protein</fullName>
    </recommendedName>
</protein>
<keyword evidence="1" id="KW-0677">Repeat</keyword>
<dbReference type="SUPFAM" id="SSF49899">
    <property type="entry name" value="Concanavalin A-like lectins/glucanases"/>
    <property type="match status" value="1"/>
</dbReference>
<dbReference type="InterPro" id="IPR022385">
    <property type="entry name" value="Rhs_assc_core"/>
</dbReference>
<feature type="domain" description="Fibronectin type-III" evidence="3">
    <location>
        <begin position="480"/>
        <end position="568"/>
    </location>
</feature>
<gene>
    <name evidence="4" type="ORF">H0253_04780</name>
</gene>
<organism evidence="4 5">
    <name type="scientific">Pectobacterium versatile</name>
    <dbReference type="NCBI Taxonomy" id="2488639"/>
    <lineage>
        <taxon>Bacteria</taxon>
        <taxon>Pseudomonadati</taxon>
        <taxon>Pseudomonadota</taxon>
        <taxon>Gammaproteobacteria</taxon>
        <taxon>Enterobacterales</taxon>
        <taxon>Pectobacteriaceae</taxon>
        <taxon>Pectobacterium</taxon>
    </lineage>
</organism>
<name>A0AAW3RMT3_9GAMM</name>
<dbReference type="InterPro" id="IPR013320">
    <property type="entry name" value="ConA-like_dom_sf"/>
</dbReference>
<dbReference type="Gene3D" id="2.180.10.10">
    <property type="entry name" value="RHS repeat-associated core"/>
    <property type="match status" value="3"/>
</dbReference>
<dbReference type="InterPro" id="IPR036116">
    <property type="entry name" value="FN3_sf"/>
</dbReference>
<sequence>MPAPAAPSLTLDYQTSLLADVSVINLTATDSVTSNSLTNFPVDGFTLSLWIKTSSVTGTICRYQTGSGSEALTLTISNPANVQISYASGGSITTGVCINQDVWTHFAITLYPSGFNHFAVEVLKDGQSLYKSIGALSYTGSGLTSGGTIALGGGATGIVAKMSEFIIWDTPRTANNIATWMQRRLNSNFAGLFLWWGLSSASDSGTLHGSTFVASDLSFRQLPTGRQDYMLASWTEVSSAATYQLQLITTDGEIIENISNLNYQNNQPYSVALAPLNKVYKAQIRAISSDDIYGEWSTTSEAVPINLLVTDITSAYANSQLTATWTAVDQASVYQTYINSVASGSPIESQPYQFDLTSYLNATTATSLQVSASSSGSFGPLSELSTPTPASQITTQYNAGGTPATLTIQFSGASDTDYYVRVVRKSDSSLLGSYYLNKTSSGYTVVISSGLQDTTYTVAIKGVKGGNLGTFVSQDVTLTTLVGPTLNPLTQDIANLSITASYQYGGSANLYNLSILPNPTGATYTSTTQSKTFTGLTTGSSYTVKVQAVEGGNLSLWSAPQSITLGSQIPQVVGVSATSDSNGNITINWSALTISGVSIVYKVRITGPDNYDRTFSGGTGTSTVINASTSGVSLGKHYCVTVCGTATGLTDGPWSEASCVDTGTPAPSPPVNPPGSDNKGDPVSVANGSYGYNFIALSANTINELNFELFYNTEIALPSDTPPGRNIPVGNRWDHIFNSYILKSVDNKHAYVKLGNGQVFTYSVPSSITGNYPIVGANNGSSLYVNNQLQYELTQANQTKFLFDSNGVLQQIQSPIGNATNLNYTNSLLTSVVDQVSGRGFSIRYYSTSSDNGRIQSISLLGGTAVTVSLAYANGDLISFTDMNNKTMSFTYYARSFMRTTVDVDGYTFITNTYDNKNRVITQKDARATAHGENYQTTFTYQDITYNGVDCLQTDFTDRLGVTTRTINQKANLTTLYSKIDIGNGNIQAIYKSFNGNNQLASVTVYEGPAIPSTTVKGNTTSYQYTGVGFLQTVTYADGGQEHYTYDDNNNKLTETDIYGNVTRYTYNSDNTLQTVTSPGGGVTTYTYKIGGFKGEIATKIDSLGNVWQFNYKSNGDIDCVVDPYSNKTSYEFDNYGRLTSTVVTDVNSTVIRKDVYVLDPKTGRIDTSQVFFKDQPASNPFSTTYTYTNSGQLQSETDVAGNTITYAYTEDLLLETITYPPVNGVSAITRYQYDRENRKIGVNYITSASAAPLYSESFRYDNINRPISFTDGNQNIWATSYSSVKEASGEVYNQQTTYFTPSIDGMNYQQLEVRDIYSRLILSTVQHEAGTADVTTRISYEVIPMQQDGSTLKVTVTQPKEQNDSVTNYTVITQYNAAGMATVKTDQSGYSAFYAYSIESDSKSGKNVRHIQTTEPTGKKFSIFLDSYGNTVCYTAGSGTAAINSYFSYDAVNRLIATEENLNGVAVQSTTVYAYDAVKQLLKAEVSSYGSVQSTYFYNGLGQLMEESFSGGTTLYTYNERNLLASLTNAKAQTLTYGYDIAGRFVSTTLPDGSSIDFTLDGNGNRLFTKLNTTEVNIAQTFDPINRLQTRTDLYGNTVSYTYSASNQVLTVGYPDDTTVSYTYDNLQRLRTVTDFNENLTTYIYYPNGFLQTTHLPGNINVYTVFDQAGRLQSKETTCGETLLAYGSYTFDDYGRVATSTEILPLSSSQAIQSTSFSYEGDRLTAINGELLTYDADGNILSVPTMPNHFTYNIFNQLKTAGDYTYTYDGDGLRVESVSDAKTTRFVQDPQAYFSLSANRPYASNYLDTFGTTISSMGVAYGTEIGISANGNQGLNRLLAVTDPDNHILAKYVYGQNLISRTDENGSYNLYLDDFIGNVIALADNSGRITDRYAYGPYGELAASVGNTDNPFRFAGMLGVTTDETGLLYMRSRYYLPEIYRFVGRDIYIGDGFNPQTLNRYSYALGNPLQYADPTGLGFFSDVWDAIGKVGRWVVKGAAIGVAAVGLGVGIGLGLTSAGFGVPAAGAGILGRAASGWRGLFNRLNGRPGYRPLAQEEPGTEMFEIPNQEMSPSAYPPGSSGSGSGVRFRNVSASRGVNATTRVRGPESSSTRPARPTTTHFKLD</sequence>